<gene>
    <name evidence="2" type="ORF">CDL12_07233</name>
</gene>
<comment type="caution">
    <text evidence="2">The sequence shown here is derived from an EMBL/GenBank/DDBJ whole genome shotgun (WGS) entry which is preliminary data.</text>
</comment>
<dbReference type="STRING" id="429701.A0A2G9HRC7"/>
<dbReference type="PANTHER" id="PTHR34567:SF3">
    <property type="entry name" value="FK506-BINDING-LIKE PROTEIN"/>
    <property type="match status" value="1"/>
</dbReference>
<sequence length="299" mass="34615">MESRRRQNWDNHRRSLNRRPPRASWQPTVPAWEKEFCRVVGSLDWETVLQMKKFTHLYENVIKWNDSAGKDAFFDAKKRFWAEINGLPCDVSLPDPDLYVDKIDWDSQIDPELLSDLEIQHTVNAEENHDPVVIFGDSLLPKQEYSSAGWGDDEENFKVPANSSSANHHDTWEQNWSNNGAAIGWPGFSNNGWHVGDGSGYMTWGGGWGWNYTNDNVYYEVGPHVARVNDHRYTTSRVQVNDRYRNCASRNDDGRPRATYWGHQSSIDNRRNSREWNSFNSYAPISHHAAIAVGQTWNQ</sequence>
<dbReference type="AlphaFoldDB" id="A0A2G9HRC7"/>
<proteinExistence type="predicted"/>
<feature type="region of interest" description="Disordered" evidence="1">
    <location>
        <begin position="1"/>
        <end position="25"/>
    </location>
</feature>
<keyword evidence="3" id="KW-1185">Reference proteome</keyword>
<dbReference type="PANTHER" id="PTHR34567">
    <property type="entry name" value="FK506-BINDING-LIKE PROTEIN"/>
    <property type="match status" value="1"/>
</dbReference>
<evidence type="ECO:0000313" key="2">
    <source>
        <dbReference type="EMBL" id="PIN20072.1"/>
    </source>
</evidence>
<reference evidence="3" key="1">
    <citation type="journal article" date="2018" name="Gigascience">
        <title>Genome assembly of the Pink Ipe (Handroanthus impetiginosus, Bignoniaceae), a highly valued, ecologically keystone Neotropical timber forest tree.</title>
        <authorList>
            <person name="Silva-Junior O.B."/>
            <person name="Grattapaglia D."/>
            <person name="Novaes E."/>
            <person name="Collevatti R.G."/>
        </authorList>
    </citation>
    <scope>NUCLEOTIDE SEQUENCE [LARGE SCALE GENOMIC DNA]</scope>
    <source>
        <strain evidence="3">cv. UFG-1</strain>
    </source>
</reference>
<accession>A0A2G9HRC7</accession>
<protein>
    <submittedName>
        <fullName evidence="2">Uncharacterized protein</fullName>
    </submittedName>
</protein>
<evidence type="ECO:0000256" key="1">
    <source>
        <dbReference type="SAM" id="MobiDB-lite"/>
    </source>
</evidence>
<organism evidence="2 3">
    <name type="scientific">Handroanthus impetiginosus</name>
    <dbReference type="NCBI Taxonomy" id="429701"/>
    <lineage>
        <taxon>Eukaryota</taxon>
        <taxon>Viridiplantae</taxon>
        <taxon>Streptophyta</taxon>
        <taxon>Embryophyta</taxon>
        <taxon>Tracheophyta</taxon>
        <taxon>Spermatophyta</taxon>
        <taxon>Magnoliopsida</taxon>
        <taxon>eudicotyledons</taxon>
        <taxon>Gunneridae</taxon>
        <taxon>Pentapetalae</taxon>
        <taxon>asterids</taxon>
        <taxon>lamiids</taxon>
        <taxon>Lamiales</taxon>
        <taxon>Bignoniaceae</taxon>
        <taxon>Crescentiina</taxon>
        <taxon>Tabebuia alliance</taxon>
        <taxon>Handroanthus</taxon>
    </lineage>
</organism>
<dbReference type="OrthoDB" id="1899291at2759"/>
<feature type="compositionally biased region" description="Basic and acidic residues" evidence="1">
    <location>
        <begin position="1"/>
        <end position="13"/>
    </location>
</feature>
<name>A0A2G9HRC7_9LAMI</name>
<dbReference type="Proteomes" id="UP000231279">
    <property type="component" value="Unassembled WGS sequence"/>
</dbReference>
<evidence type="ECO:0000313" key="3">
    <source>
        <dbReference type="Proteomes" id="UP000231279"/>
    </source>
</evidence>
<dbReference type="EMBL" id="NKXS01001177">
    <property type="protein sequence ID" value="PIN20072.1"/>
    <property type="molecule type" value="Genomic_DNA"/>
</dbReference>